<proteinExistence type="predicted"/>
<gene>
    <name evidence="2" type="ORF">CC78DRAFT_476344</name>
</gene>
<feature type="domain" description="AB hydrolase-1" evidence="1">
    <location>
        <begin position="27"/>
        <end position="287"/>
    </location>
</feature>
<dbReference type="InterPro" id="IPR029058">
    <property type="entry name" value="AB_hydrolase_fold"/>
</dbReference>
<dbReference type="AlphaFoldDB" id="A0A9P4MYC7"/>
<accession>A0A9P4MYC7</accession>
<keyword evidence="3" id="KW-1185">Reference proteome</keyword>
<sequence length="302" mass="34379">MVQLPPPYSYCLWTKVFGTRKGREPVVVLLTGGGAPCKVYARLAEELGGWRCVVVYDRAGYGESGEMEKKKIMATDSAEELAALLHVLRVRGPYVLLGHSYGAIIAREFVELMNNRDGVVGLALIEPASELLYHTYTPSIPPPAFDSLLRDVDVEKVLHLREESGLTDEEWDAMMEAISRTLPNARYEDCRSSGRILAGKKQMMAHVLDPWPVAVLRCNWYRDWKKLFVAGVVKGNGSVEEREEAQKFLWDVEVFDDEVRAGLVRRYRYFDDCGRDVPLRRPDVVREEVGWVMELLRERGLE</sequence>
<evidence type="ECO:0000313" key="3">
    <source>
        <dbReference type="Proteomes" id="UP000800093"/>
    </source>
</evidence>
<dbReference type="EMBL" id="ML986721">
    <property type="protein sequence ID" value="KAF2259092.1"/>
    <property type="molecule type" value="Genomic_DNA"/>
</dbReference>
<dbReference type="Pfam" id="PF12697">
    <property type="entry name" value="Abhydrolase_6"/>
    <property type="match status" value="1"/>
</dbReference>
<reference evidence="3" key="1">
    <citation type="journal article" date="2020" name="Stud. Mycol.">
        <title>101 Dothideomycetes genomes: A test case for predicting lifestyles and emergence of pathogens.</title>
        <authorList>
            <person name="Haridas S."/>
            <person name="Albert R."/>
            <person name="Binder M."/>
            <person name="Bloem J."/>
            <person name="LaButti K."/>
            <person name="Salamov A."/>
            <person name="Andreopoulos B."/>
            <person name="Baker S."/>
            <person name="Barry K."/>
            <person name="Bills G."/>
            <person name="Bluhm B."/>
            <person name="Cannon C."/>
            <person name="Castanera R."/>
            <person name="Culley D."/>
            <person name="Daum C."/>
            <person name="Ezra D."/>
            <person name="Gonzalez J."/>
            <person name="Henrissat B."/>
            <person name="Kuo A."/>
            <person name="Liang C."/>
            <person name="Lipzen A."/>
            <person name="Lutzoni F."/>
            <person name="Magnuson J."/>
            <person name="Mondo S."/>
            <person name="Nolan M."/>
            <person name="Ohm R."/>
            <person name="Pangilinan J."/>
            <person name="Park H.-J."/>
            <person name="Ramirez L."/>
            <person name="Alfaro M."/>
            <person name="Sun H."/>
            <person name="Tritt A."/>
            <person name="Yoshinaga Y."/>
            <person name="Zwiers L.-H."/>
            <person name="Turgeon B."/>
            <person name="Goodwin S."/>
            <person name="Spatafora J."/>
            <person name="Crous P."/>
            <person name="Grigoriev I."/>
        </authorList>
    </citation>
    <scope>NUCLEOTIDE SEQUENCE [LARGE SCALE GENOMIC DNA]</scope>
    <source>
        <strain evidence="3">CBS 304.66</strain>
    </source>
</reference>
<evidence type="ECO:0000259" key="1">
    <source>
        <dbReference type="Pfam" id="PF12697"/>
    </source>
</evidence>
<dbReference type="Proteomes" id="UP000800093">
    <property type="component" value="Unassembled WGS sequence"/>
</dbReference>
<name>A0A9P4MYC7_9PLEO</name>
<dbReference type="SUPFAM" id="SSF53474">
    <property type="entry name" value="alpha/beta-Hydrolases"/>
    <property type="match status" value="1"/>
</dbReference>
<evidence type="ECO:0000313" key="2">
    <source>
        <dbReference type="EMBL" id="KAF2259092.1"/>
    </source>
</evidence>
<organism evidence="2 3">
    <name type="scientific">Lojkania enalia</name>
    <dbReference type="NCBI Taxonomy" id="147567"/>
    <lineage>
        <taxon>Eukaryota</taxon>
        <taxon>Fungi</taxon>
        <taxon>Dikarya</taxon>
        <taxon>Ascomycota</taxon>
        <taxon>Pezizomycotina</taxon>
        <taxon>Dothideomycetes</taxon>
        <taxon>Pleosporomycetidae</taxon>
        <taxon>Pleosporales</taxon>
        <taxon>Pleosporales incertae sedis</taxon>
        <taxon>Lojkania</taxon>
    </lineage>
</organism>
<dbReference type="OrthoDB" id="294702at2759"/>
<dbReference type="Gene3D" id="3.40.50.1820">
    <property type="entry name" value="alpha/beta hydrolase"/>
    <property type="match status" value="1"/>
</dbReference>
<dbReference type="InterPro" id="IPR000073">
    <property type="entry name" value="AB_hydrolase_1"/>
</dbReference>
<comment type="caution">
    <text evidence="2">The sequence shown here is derived from an EMBL/GenBank/DDBJ whole genome shotgun (WGS) entry which is preliminary data.</text>
</comment>
<protein>
    <submittedName>
        <fullName evidence="2">Alpha/beta-hydrolase</fullName>
    </submittedName>
</protein>